<protein>
    <submittedName>
        <fullName evidence="1">Uncharacterized protein</fullName>
    </submittedName>
</protein>
<name>B3T6L1_9ZZZZ</name>
<dbReference type="AlphaFoldDB" id="B3T6L1"/>
<proteinExistence type="predicted"/>
<reference evidence="1" key="1">
    <citation type="journal article" date="2008" name="ISME J.">
        <title>Genomic patterns of recombination, clonal divergence and environment in marine microbial populations.</title>
        <authorList>
            <person name="Konstantinidis K.T."/>
            <person name="Delong E.F."/>
        </authorList>
    </citation>
    <scope>NUCLEOTIDE SEQUENCE</scope>
</reference>
<organism evidence="1">
    <name type="scientific">uncultured marine microorganism HF4000_APKG2J17</name>
    <dbReference type="NCBI Taxonomy" id="455546"/>
    <lineage>
        <taxon>unclassified sequences</taxon>
        <taxon>environmental samples</taxon>
    </lineage>
</organism>
<evidence type="ECO:0000313" key="1">
    <source>
        <dbReference type="EMBL" id="ABZ08220.1"/>
    </source>
</evidence>
<dbReference type="EMBL" id="EU016624">
    <property type="protein sequence ID" value="ABZ08220.1"/>
    <property type="molecule type" value="Genomic_DNA"/>
</dbReference>
<sequence>MRRLVRVLRPCAVVEVLRRVGVEAGVELVLPAEFEPRPLAIPFYCNNKLVAGAA</sequence>
<gene>
    <name evidence="1" type="ORF">ALOHA_HF4000APKG2J17ctg1g27</name>
</gene>
<accession>B3T6L1</accession>